<feature type="modified residue" description="N6-(pyridoxal phosphate)lysine" evidence="2">
    <location>
        <position position="217"/>
    </location>
</feature>
<evidence type="ECO:0000256" key="2">
    <source>
        <dbReference type="PIRSR" id="PIRSR000390-2"/>
    </source>
</evidence>
<keyword evidence="2 3" id="KW-0663">Pyridoxal phosphate</keyword>
<gene>
    <name evidence="4" type="primary">epsN</name>
    <name evidence="4" type="ORF">Tther_00751</name>
</gene>
<dbReference type="InterPro" id="IPR015424">
    <property type="entry name" value="PyrdxlP-dep_Trfase"/>
</dbReference>
<sequence length="386" mass="42024">MSDVGAFIRFVRELYGQREGAIALHAPTMGQREKAWVNQAIDSTFVSSVGAFVTEFEQRIAAFVGARHAVATVNGTAALHVALRVAGVQPGDLVLTQALTFVATCNAITYCGAEPVFVDVEAPTLGMDPEALAAWLADHAVLAAGQCVERQSGRVIRACVPMHTLGHPARVDAIAQLCGRWGLALIEDAAEALGSYRAGRHVGTFGRLGAFSFNGNKVITTGGGGAVVTDDEALARWARHLTTTAKRVHPWLFDHDEVGYNYRMPNLNAAFGIAQWERLPALLSSKRQVADAYRQWADRHGWCFVQEPSDTRSNYWLNAFCLPDLQARDAFLQATNAAGVMTRPLWTPMHRLPIYQRCRRGDLPVTEKLSDTVVNVPSSALTQGDE</sequence>
<proteinExistence type="inferred from homology"/>
<accession>A0A554X4U8</accession>
<dbReference type="AlphaFoldDB" id="A0A554X4U8"/>
<evidence type="ECO:0000313" key="5">
    <source>
        <dbReference type="Proteomes" id="UP000318542"/>
    </source>
</evidence>
<protein>
    <submittedName>
        <fullName evidence="4">Putative pyridoxal phosphate-dependent aminotransferase EpsN</fullName>
        <ecNumber evidence="4">2.6.1.-</ecNumber>
    </submittedName>
</protein>
<dbReference type="InterPro" id="IPR026385">
    <property type="entry name" value="LegC-like"/>
</dbReference>
<dbReference type="Proteomes" id="UP000318542">
    <property type="component" value="Unassembled WGS sequence"/>
</dbReference>
<dbReference type="GO" id="GO:0000271">
    <property type="term" value="P:polysaccharide biosynthetic process"/>
    <property type="evidence" value="ECO:0007669"/>
    <property type="project" value="TreeGrafter"/>
</dbReference>
<dbReference type="SUPFAM" id="SSF53383">
    <property type="entry name" value="PLP-dependent transferases"/>
    <property type="match status" value="1"/>
</dbReference>
<evidence type="ECO:0000256" key="1">
    <source>
        <dbReference type="PIRSR" id="PIRSR000390-1"/>
    </source>
</evidence>
<dbReference type="Gene3D" id="3.90.1150.10">
    <property type="entry name" value="Aspartate Aminotransferase, domain 1"/>
    <property type="match status" value="1"/>
</dbReference>
<dbReference type="NCBIfam" id="TIGR04181">
    <property type="entry name" value="NHT_00031"/>
    <property type="match status" value="1"/>
</dbReference>
<keyword evidence="5" id="KW-1185">Reference proteome</keyword>
<keyword evidence="4" id="KW-0808">Transferase</keyword>
<dbReference type="CDD" id="cd00616">
    <property type="entry name" value="AHBA_syn"/>
    <property type="match status" value="1"/>
</dbReference>
<dbReference type="EMBL" id="VJOL01000009">
    <property type="protein sequence ID" value="TSE30848.1"/>
    <property type="molecule type" value="Genomic_DNA"/>
</dbReference>
<dbReference type="GO" id="GO:0030170">
    <property type="term" value="F:pyridoxal phosphate binding"/>
    <property type="evidence" value="ECO:0007669"/>
    <property type="project" value="TreeGrafter"/>
</dbReference>
<dbReference type="PIRSF" id="PIRSF000390">
    <property type="entry name" value="PLP_StrS"/>
    <property type="match status" value="1"/>
</dbReference>
<dbReference type="OrthoDB" id="9804264at2"/>
<feature type="active site" description="Proton acceptor" evidence="1">
    <location>
        <position position="217"/>
    </location>
</feature>
<dbReference type="InterPro" id="IPR015421">
    <property type="entry name" value="PyrdxlP-dep_Trfase_major"/>
</dbReference>
<dbReference type="InterPro" id="IPR000653">
    <property type="entry name" value="DegT/StrS_aminotransferase"/>
</dbReference>
<dbReference type="PANTHER" id="PTHR30244">
    <property type="entry name" value="TRANSAMINASE"/>
    <property type="match status" value="1"/>
</dbReference>
<dbReference type="Gene3D" id="3.40.640.10">
    <property type="entry name" value="Type I PLP-dependent aspartate aminotransferase-like (Major domain)"/>
    <property type="match status" value="1"/>
</dbReference>
<evidence type="ECO:0000313" key="4">
    <source>
        <dbReference type="EMBL" id="TSE30848.1"/>
    </source>
</evidence>
<dbReference type="InterPro" id="IPR015422">
    <property type="entry name" value="PyrdxlP-dep_Trfase_small"/>
</dbReference>
<dbReference type="Pfam" id="PF01041">
    <property type="entry name" value="DegT_DnrJ_EryC1"/>
    <property type="match status" value="1"/>
</dbReference>
<dbReference type="PANTHER" id="PTHR30244:SF30">
    <property type="entry name" value="BLR5990 PROTEIN"/>
    <property type="match status" value="1"/>
</dbReference>
<comment type="similarity">
    <text evidence="3">Belongs to the DegT/DnrJ/EryC1 family.</text>
</comment>
<comment type="caution">
    <text evidence="4">The sequence shown here is derived from an EMBL/GenBank/DDBJ whole genome shotgun (WGS) entry which is preliminary data.</text>
</comment>
<evidence type="ECO:0000256" key="3">
    <source>
        <dbReference type="RuleBase" id="RU004508"/>
    </source>
</evidence>
<keyword evidence="4" id="KW-0032">Aminotransferase</keyword>
<name>A0A554X4U8_9BURK</name>
<dbReference type="RefSeq" id="WP_143901094.1">
    <property type="nucleotide sequence ID" value="NZ_VJOL01000009.1"/>
</dbReference>
<dbReference type="GO" id="GO:0008483">
    <property type="term" value="F:transaminase activity"/>
    <property type="evidence" value="ECO:0007669"/>
    <property type="project" value="UniProtKB-KW"/>
</dbReference>
<reference evidence="4 5" key="1">
    <citation type="submission" date="2019-07" db="EMBL/GenBank/DDBJ databases">
        <title>Tepidimonas thermarum AA-1 draft genome.</title>
        <authorList>
            <person name="Da Costa M.S."/>
            <person name="Froufe H.J.C."/>
            <person name="Egas C."/>
            <person name="Albuquerque L."/>
        </authorList>
    </citation>
    <scope>NUCLEOTIDE SEQUENCE [LARGE SCALE GENOMIC DNA]</scope>
    <source>
        <strain evidence="4 5">AA-1</strain>
    </source>
</reference>
<dbReference type="EC" id="2.6.1.-" evidence="4"/>
<organism evidence="4 5">
    <name type="scientific">Tepidimonas thermarum</name>
    <dbReference type="NCBI Taxonomy" id="335431"/>
    <lineage>
        <taxon>Bacteria</taxon>
        <taxon>Pseudomonadati</taxon>
        <taxon>Pseudomonadota</taxon>
        <taxon>Betaproteobacteria</taxon>
        <taxon>Burkholderiales</taxon>
        <taxon>Tepidimonas</taxon>
    </lineage>
</organism>